<reference evidence="1 2" key="1">
    <citation type="journal article" date="2012" name="J. Bacteriol.">
        <title>Draft Genome Sequence of Mesorhizobium alhagi CCNWXJ12-2T, a Novel Salt-Resistant Species Isolated from the Desert of Northwestern China.</title>
        <authorList>
            <person name="Zhou M."/>
            <person name="Chen W."/>
            <person name="Chen H."/>
            <person name="Wei G."/>
        </authorList>
    </citation>
    <scope>NUCLEOTIDE SEQUENCE [LARGE SCALE GENOMIC DNA]</scope>
    <source>
        <strain evidence="1 2">CCNWXJ12-2</strain>
    </source>
</reference>
<keyword evidence="2" id="KW-1185">Reference proteome</keyword>
<dbReference type="EMBL" id="AHAM01000201">
    <property type="protein sequence ID" value="EHK54736.1"/>
    <property type="molecule type" value="Genomic_DNA"/>
</dbReference>
<evidence type="ECO:0000313" key="1">
    <source>
        <dbReference type="EMBL" id="EHK54736.1"/>
    </source>
</evidence>
<protein>
    <submittedName>
        <fullName evidence="1">Uncharacterized protein</fullName>
    </submittedName>
</protein>
<evidence type="ECO:0000313" key="2">
    <source>
        <dbReference type="Proteomes" id="UP000003250"/>
    </source>
</evidence>
<dbReference type="Proteomes" id="UP000003250">
    <property type="component" value="Unassembled WGS sequence"/>
</dbReference>
<sequence length="72" mass="8494">MGRTQPGTFADQRIEIVNIDTDCLNVFRRKIVVPSWISRQNNWMKIKTLSRLEQTSTPMTFNQDERSSYHCC</sequence>
<proteinExistence type="predicted"/>
<gene>
    <name evidence="1" type="ORF">MAXJ12_23667</name>
</gene>
<organism evidence="1 2">
    <name type="scientific">Mesorhizobium alhagi CCNWXJ12-2</name>
    <dbReference type="NCBI Taxonomy" id="1107882"/>
    <lineage>
        <taxon>Bacteria</taxon>
        <taxon>Pseudomonadati</taxon>
        <taxon>Pseudomonadota</taxon>
        <taxon>Alphaproteobacteria</taxon>
        <taxon>Hyphomicrobiales</taxon>
        <taxon>Phyllobacteriaceae</taxon>
        <taxon>Allomesorhizobium</taxon>
    </lineage>
</organism>
<accession>H0HX16</accession>
<name>H0HX16_9HYPH</name>
<dbReference type="AlphaFoldDB" id="H0HX16"/>